<evidence type="ECO:0000256" key="1">
    <source>
        <dbReference type="SAM" id="MobiDB-lite"/>
    </source>
</evidence>
<evidence type="ECO:0000313" key="5">
    <source>
        <dbReference type="Proteomes" id="UP000823619"/>
    </source>
</evidence>
<dbReference type="PROSITE" id="PS51841">
    <property type="entry name" value="LTD"/>
    <property type="match status" value="2"/>
</dbReference>
<feature type="domain" description="LTD" evidence="3">
    <location>
        <begin position="27"/>
        <end position="154"/>
    </location>
</feature>
<proteinExistence type="predicted"/>
<evidence type="ECO:0000256" key="2">
    <source>
        <dbReference type="SAM" id="SignalP"/>
    </source>
</evidence>
<evidence type="ECO:0000313" key="4">
    <source>
        <dbReference type="EMBL" id="MBO8445496.1"/>
    </source>
</evidence>
<gene>
    <name evidence="4" type="ORF">IAC23_07365</name>
</gene>
<organism evidence="4 5">
    <name type="scientific">Candidatus Cryptobacteroides merdavium</name>
    <dbReference type="NCBI Taxonomy" id="2840769"/>
    <lineage>
        <taxon>Bacteria</taxon>
        <taxon>Pseudomonadati</taxon>
        <taxon>Bacteroidota</taxon>
        <taxon>Bacteroidia</taxon>
        <taxon>Bacteroidales</taxon>
        <taxon>Candidatus Cryptobacteroides</taxon>
    </lineage>
</organism>
<dbReference type="Proteomes" id="UP000823619">
    <property type="component" value="Unassembled WGS sequence"/>
</dbReference>
<evidence type="ECO:0000259" key="3">
    <source>
        <dbReference type="PROSITE" id="PS51841"/>
    </source>
</evidence>
<dbReference type="AlphaFoldDB" id="A0A9D9EFB8"/>
<sequence length="333" mass="35837">MKASKFFMLAAAVTAAAAMTGCKDDVEPGTEPSDVSGLFINEVCSGGYDWVELYNATDNEISLSGYHLQDDKGSEEEYTFSADETIAAGGFYVITEDMFPFGISGNGETITLCDETYAVIDQITIPAMEDYYTYARTDDGGNTWETVAGGTRGRSNSGTPDSIPGDNTGEKPSDVDYTGLKLNELNGNDKFIELYNASDAEIDISGVYFFKDDEDKSALPEGTAIAAHGFITVWSEKADDIPSDALIFEFGLSADKSVKIELLAPDGTLLDVFKNISVSLGETWGEDDGKYNSKDKGSFARETDGTGDWYIMSATRGATNAGAEKTDGTKIEW</sequence>
<dbReference type="Pfam" id="PF00932">
    <property type="entry name" value="LTD"/>
    <property type="match status" value="2"/>
</dbReference>
<feature type="domain" description="LTD" evidence="3">
    <location>
        <begin position="173"/>
        <end position="314"/>
    </location>
</feature>
<name>A0A9D9EFB8_9BACT</name>
<dbReference type="SUPFAM" id="SSF74853">
    <property type="entry name" value="Lamin A/C globular tail domain"/>
    <property type="match status" value="2"/>
</dbReference>
<reference evidence="4" key="1">
    <citation type="submission" date="2020-10" db="EMBL/GenBank/DDBJ databases">
        <authorList>
            <person name="Gilroy R."/>
        </authorList>
    </citation>
    <scope>NUCLEOTIDE SEQUENCE</scope>
    <source>
        <strain evidence="4">D5-748</strain>
    </source>
</reference>
<dbReference type="EMBL" id="JADIMO010000095">
    <property type="protein sequence ID" value="MBO8445496.1"/>
    <property type="molecule type" value="Genomic_DNA"/>
</dbReference>
<dbReference type="PROSITE" id="PS51257">
    <property type="entry name" value="PROKAR_LIPOPROTEIN"/>
    <property type="match status" value="1"/>
</dbReference>
<feature type="region of interest" description="Disordered" evidence="1">
    <location>
        <begin position="146"/>
        <end position="175"/>
    </location>
</feature>
<feature type="chain" id="PRO_5038933992" evidence="2">
    <location>
        <begin position="19"/>
        <end position="333"/>
    </location>
</feature>
<reference evidence="4" key="2">
    <citation type="journal article" date="2021" name="PeerJ">
        <title>Extensive microbial diversity within the chicken gut microbiome revealed by metagenomics and culture.</title>
        <authorList>
            <person name="Gilroy R."/>
            <person name="Ravi A."/>
            <person name="Getino M."/>
            <person name="Pursley I."/>
            <person name="Horton D.L."/>
            <person name="Alikhan N.F."/>
            <person name="Baker D."/>
            <person name="Gharbi K."/>
            <person name="Hall N."/>
            <person name="Watson M."/>
            <person name="Adriaenssens E.M."/>
            <person name="Foster-Nyarko E."/>
            <person name="Jarju S."/>
            <person name="Secka A."/>
            <person name="Antonio M."/>
            <person name="Oren A."/>
            <person name="Chaudhuri R.R."/>
            <person name="La Ragione R."/>
            <person name="Hildebrand F."/>
            <person name="Pallen M.J."/>
        </authorList>
    </citation>
    <scope>NUCLEOTIDE SEQUENCE</scope>
    <source>
        <strain evidence="4">D5-748</strain>
    </source>
</reference>
<keyword evidence="2" id="KW-0732">Signal</keyword>
<accession>A0A9D9EFB8</accession>
<comment type="caution">
    <text evidence="4">The sequence shown here is derived from an EMBL/GenBank/DDBJ whole genome shotgun (WGS) entry which is preliminary data.</text>
</comment>
<protein>
    <submittedName>
        <fullName evidence="4">Lamin tail domain-containing protein</fullName>
    </submittedName>
</protein>
<dbReference type="InterPro" id="IPR001322">
    <property type="entry name" value="Lamin_tail_dom"/>
</dbReference>
<dbReference type="Gene3D" id="2.60.40.1260">
    <property type="entry name" value="Lamin Tail domain"/>
    <property type="match status" value="2"/>
</dbReference>
<feature type="signal peptide" evidence="2">
    <location>
        <begin position="1"/>
        <end position="18"/>
    </location>
</feature>
<dbReference type="InterPro" id="IPR036415">
    <property type="entry name" value="Lamin_tail_dom_sf"/>
</dbReference>